<evidence type="ECO:0000313" key="2">
    <source>
        <dbReference type="Proteomes" id="UP001341840"/>
    </source>
</evidence>
<protein>
    <submittedName>
        <fullName evidence="1">Uncharacterized protein</fullName>
    </submittedName>
</protein>
<gene>
    <name evidence="1" type="ORF">PIB30_064138</name>
</gene>
<keyword evidence="2" id="KW-1185">Reference proteome</keyword>
<dbReference type="EMBL" id="JASCZI010272481">
    <property type="protein sequence ID" value="MED6222406.1"/>
    <property type="molecule type" value="Genomic_DNA"/>
</dbReference>
<sequence length="142" mass="15156">MLQFFCLPYRVDAVEVVVHPSILHALGPQGPLDLDRPTYILWVHRVASGGAIISGMVYGQPGLPRCLRLRSQTIPVPQQTSCDSGTSLGRVATGRDTARGHTEIDPSTPTAVSGCKCSGQQATIEEDDGWHEDHGQGLAVVA</sequence>
<dbReference type="Proteomes" id="UP001341840">
    <property type="component" value="Unassembled WGS sequence"/>
</dbReference>
<reference evidence="1 2" key="1">
    <citation type="journal article" date="2023" name="Plants (Basel)">
        <title>Bridging the Gap: Combining Genomics and Transcriptomics Approaches to Understand Stylosanthes scabra, an Orphan Legume from the Brazilian Caatinga.</title>
        <authorList>
            <person name="Ferreira-Neto J.R.C."/>
            <person name="da Silva M.D."/>
            <person name="Binneck E."/>
            <person name="de Melo N.F."/>
            <person name="da Silva R.H."/>
            <person name="de Melo A.L.T.M."/>
            <person name="Pandolfi V."/>
            <person name="Bustamante F.O."/>
            <person name="Brasileiro-Vidal A.C."/>
            <person name="Benko-Iseppon A.M."/>
        </authorList>
    </citation>
    <scope>NUCLEOTIDE SEQUENCE [LARGE SCALE GENOMIC DNA]</scope>
    <source>
        <tissue evidence="1">Leaves</tissue>
    </source>
</reference>
<organism evidence="1 2">
    <name type="scientific">Stylosanthes scabra</name>
    <dbReference type="NCBI Taxonomy" id="79078"/>
    <lineage>
        <taxon>Eukaryota</taxon>
        <taxon>Viridiplantae</taxon>
        <taxon>Streptophyta</taxon>
        <taxon>Embryophyta</taxon>
        <taxon>Tracheophyta</taxon>
        <taxon>Spermatophyta</taxon>
        <taxon>Magnoliopsida</taxon>
        <taxon>eudicotyledons</taxon>
        <taxon>Gunneridae</taxon>
        <taxon>Pentapetalae</taxon>
        <taxon>rosids</taxon>
        <taxon>fabids</taxon>
        <taxon>Fabales</taxon>
        <taxon>Fabaceae</taxon>
        <taxon>Papilionoideae</taxon>
        <taxon>50 kb inversion clade</taxon>
        <taxon>dalbergioids sensu lato</taxon>
        <taxon>Dalbergieae</taxon>
        <taxon>Pterocarpus clade</taxon>
        <taxon>Stylosanthes</taxon>
    </lineage>
</organism>
<comment type="caution">
    <text evidence="1">The sequence shown here is derived from an EMBL/GenBank/DDBJ whole genome shotgun (WGS) entry which is preliminary data.</text>
</comment>
<name>A0ABU6ZKD6_9FABA</name>
<accession>A0ABU6ZKD6</accession>
<evidence type="ECO:0000313" key="1">
    <source>
        <dbReference type="EMBL" id="MED6222406.1"/>
    </source>
</evidence>
<proteinExistence type="predicted"/>